<dbReference type="Gene3D" id="3.30.70.2390">
    <property type="match status" value="1"/>
</dbReference>
<evidence type="ECO:0000259" key="1">
    <source>
        <dbReference type="Pfam" id="PF13399"/>
    </source>
</evidence>
<reference evidence="2 3" key="1">
    <citation type="journal article" date="2019" name="Int. J. Syst. Evol. Microbiol.">
        <title>The Global Catalogue of Microorganisms (GCM) 10K type strain sequencing project: providing services to taxonomists for standard genome sequencing and annotation.</title>
        <authorList>
            <consortium name="The Broad Institute Genomics Platform"/>
            <consortium name="The Broad Institute Genome Sequencing Center for Infectious Disease"/>
            <person name="Wu L."/>
            <person name="Ma J."/>
        </authorList>
    </citation>
    <scope>NUCLEOTIDE SEQUENCE [LARGE SCALE GENOMIC DNA]</scope>
    <source>
        <strain evidence="2 3">JCM 11269</strain>
    </source>
</reference>
<organism evidence="2 3">
    <name type="scientific">Streptomyces thermogriseus</name>
    <dbReference type="NCBI Taxonomy" id="75292"/>
    <lineage>
        <taxon>Bacteria</taxon>
        <taxon>Bacillati</taxon>
        <taxon>Actinomycetota</taxon>
        <taxon>Actinomycetes</taxon>
        <taxon>Kitasatosporales</taxon>
        <taxon>Streptomycetaceae</taxon>
        <taxon>Streptomyces</taxon>
    </lineage>
</organism>
<evidence type="ECO:0000313" key="3">
    <source>
        <dbReference type="Proteomes" id="UP001501072"/>
    </source>
</evidence>
<gene>
    <name evidence="2" type="ORF">GCM10009564_51200</name>
</gene>
<name>A0ABN1T671_9ACTN</name>
<keyword evidence="3" id="KW-1185">Reference proteome</keyword>
<dbReference type="InterPro" id="IPR027381">
    <property type="entry name" value="LytR/CpsA/Psr_C"/>
</dbReference>
<comment type="caution">
    <text evidence="2">The sequence shown here is derived from an EMBL/GenBank/DDBJ whole genome shotgun (WGS) entry which is preliminary data.</text>
</comment>
<protein>
    <submittedName>
        <fullName evidence="2">LytR C-terminal domain-containing protein</fullName>
    </submittedName>
</protein>
<proteinExistence type="predicted"/>
<sequence>MSMLTPPGMGGQYRITGNKYPRMRRPRRRGRLALLAVASVTALGVIGWGTLQLIDVFTGGGKSASAVGTKEECAPEAAPKASPSPASAARTLPKPGQITVNVLNATTRTGLAKQTADELKKRGFRIGRVDNATQEFDKKVKGTGILLGSASSVNTSLPVLATQLAGAESRADTRKSADVDLILGDGFKKLTAQADADKALAALYAPPPKPDTTKKGC</sequence>
<evidence type="ECO:0000313" key="2">
    <source>
        <dbReference type="EMBL" id="GAA1016284.1"/>
    </source>
</evidence>
<accession>A0ABN1T671</accession>
<dbReference type="Proteomes" id="UP001501072">
    <property type="component" value="Unassembled WGS sequence"/>
</dbReference>
<dbReference type="Pfam" id="PF13399">
    <property type="entry name" value="LytR_C"/>
    <property type="match status" value="1"/>
</dbReference>
<dbReference type="EMBL" id="BAAAHU010000078">
    <property type="protein sequence ID" value="GAA1016284.1"/>
    <property type="molecule type" value="Genomic_DNA"/>
</dbReference>
<feature type="domain" description="LytR/CpsA/Psr regulator C-terminal" evidence="1">
    <location>
        <begin position="97"/>
        <end position="187"/>
    </location>
</feature>